<keyword evidence="2" id="KW-1185">Reference proteome</keyword>
<accession>A0A0P9NLW4</accession>
<sequence length="41" mass="4340">MIAPAAVGVSRPSHDESVGSGVLTIDRSQAQWLIALMKLFS</sequence>
<dbReference type="AlphaFoldDB" id="A0A0P9NLW4"/>
<evidence type="ECO:0000313" key="2">
    <source>
        <dbReference type="Proteomes" id="UP000051335"/>
    </source>
</evidence>
<dbReference type="EMBL" id="LJQC01000185">
    <property type="protein sequence ID" value="KPX07414.1"/>
    <property type="molecule type" value="Genomic_DNA"/>
</dbReference>
<proteinExistence type="predicted"/>
<comment type="caution">
    <text evidence="1">The sequence shown here is derived from an EMBL/GenBank/DDBJ whole genome shotgun (WGS) entry which is preliminary data.</text>
</comment>
<organism evidence="1 2">
    <name type="scientific">Pseudomonas syringae pv. coryli</name>
    <dbReference type="NCBI Taxonomy" id="317659"/>
    <lineage>
        <taxon>Bacteria</taxon>
        <taxon>Pseudomonadati</taxon>
        <taxon>Pseudomonadota</taxon>
        <taxon>Gammaproteobacteria</taxon>
        <taxon>Pseudomonadales</taxon>
        <taxon>Pseudomonadaceae</taxon>
        <taxon>Pseudomonas</taxon>
    </lineage>
</organism>
<reference evidence="1 2" key="1">
    <citation type="submission" date="2015-09" db="EMBL/GenBank/DDBJ databases">
        <title>Genome announcement of multiple Pseudomonas syringae strains.</title>
        <authorList>
            <person name="Thakur S."/>
            <person name="Wang P.W."/>
            <person name="Gong Y."/>
            <person name="Weir B.S."/>
            <person name="Guttman D.S."/>
        </authorList>
    </citation>
    <scope>NUCLEOTIDE SEQUENCE [LARGE SCALE GENOMIC DNA]</scope>
    <source>
        <strain evidence="1 2">ICMP17001</strain>
    </source>
</reference>
<protein>
    <submittedName>
        <fullName evidence="1">Uncharacterized protein</fullName>
    </submittedName>
</protein>
<evidence type="ECO:0000313" key="1">
    <source>
        <dbReference type="EMBL" id="KPX07414.1"/>
    </source>
</evidence>
<gene>
    <name evidence="1" type="ORF">ALO75_102890</name>
</gene>
<name>A0A0P9NLW4_9PSED</name>
<dbReference type="Proteomes" id="UP000051335">
    <property type="component" value="Unassembled WGS sequence"/>
</dbReference>